<dbReference type="CDD" id="cd00082">
    <property type="entry name" value="HisKA"/>
    <property type="match status" value="1"/>
</dbReference>
<dbReference type="PANTHER" id="PTHR43065">
    <property type="entry name" value="SENSOR HISTIDINE KINASE"/>
    <property type="match status" value="1"/>
</dbReference>
<dbReference type="InterPro" id="IPR003594">
    <property type="entry name" value="HATPase_dom"/>
</dbReference>
<dbReference type="Pfam" id="PF00072">
    <property type="entry name" value="Response_reg"/>
    <property type="match status" value="1"/>
</dbReference>
<dbReference type="SUPFAM" id="SSF55874">
    <property type="entry name" value="ATPase domain of HSP90 chaperone/DNA topoisomerase II/histidine kinase"/>
    <property type="match status" value="1"/>
</dbReference>
<name>A0A971M751_9BACT</name>
<feature type="transmembrane region" description="Helical" evidence="5">
    <location>
        <begin position="268"/>
        <end position="291"/>
    </location>
</feature>
<gene>
    <name evidence="9" type="ORF">GXY80_14665</name>
</gene>
<dbReference type="InterPro" id="IPR036890">
    <property type="entry name" value="HATPase_C_sf"/>
</dbReference>
<organism evidence="9 10">
    <name type="scientific">Syntrophorhabdus aromaticivorans</name>
    <dbReference type="NCBI Taxonomy" id="328301"/>
    <lineage>
        <taxon>Bacteria</taxon>
        <taxon>Pseudomonadati</taxon>
        <taxon>Thermodesulfobacteriota</taxon>
        <taxon>Syntrophorhabdia</taxon>
        <taxon>Syntrophorhabdales</taxon>
        <taxon>Syntrophorhabdaceae</taxon>
        <taxon>Syntrophorhabdus</taxon>
    </lineage>
</organism>
<dbReference type="InterPro" id="IPR005467">
    <property type="entry name" value="His_kinase_dom"/>
</dbReference>
<evidence type="ECO:0000256" key="1">
    <source>
        <dbReference type="ARBA" id="ARBA00000085"/>
    </source>
</evidence>
<dbReference type="Gene3D" id="1.10.287.130">
    <property type="match status" value="1"/>
</dbReference>
<evidence type="ECO:0000259" key="6">
    <source>
        <dbReference type="PROSITE" id="PS50109"/>
    </source>
</evidence>
<dbReference type="InterPro" id="IPR001789">
    <property type="entry name" value="Sig_transdc_resp-reg_receiver"/>
</dbReference>
<keyword evidence="5" id="KW-0472">Membrane</keyword>
<dbReference type="CDD" id="cd00156">
    <property type="entry name" value="REC"/>
    <property type="match status" value="1"/>
</dbReference>
<comment type="caution">
    <text evidence="9">The sequence shown here is derived from an EMBL/GenBank/DDBJ whole genome shotgun (WGS) entry which is preliminary data.</text>
</comment>
<evidence type="ECO:0000259" key="8">
    <source>
        <dbReference type="PROSITE" id="PS50112"/>
    </source>
</evidence>
<evidence type="ECO:0000256" key="5">
    <source>
        <dbReference type="SAM" id="Phobius"/>
    </source>
</evidence>
<keyword evidence="5" id="KW-1133">Transmembrane helix</keyword>
<dbReference type="InterPro" id="IPR035965">
    <property type="entry name" value="PAS-like_dom_sf"/>
</dbReference>
<dbReference type="SMART" id="SM00091">
    <property type="entry name" value="PAS"/>
    <property type="match status" value="2"/>
</dbReference>
<feature type="domain" description="PAS" evidence="8">
    <location>
        <begin position="448"/>
        <end position="480"/>
    </location>
</feature>
<dbReference type="AlphaFoldDB" id="A0A971M751"/>
<dbReference type="GO" id="GO:0000155">
    <property type="term" value="F:phosphorelay sensor kinase activity"/>
    <property type="evidence" value="ECO:0007669"/>
    <property type="project" value="InterPro"/>
</dbReference>
<dbReference type="SUPFAM" id="SSF47384">
    <property type="entry name" value="Homodimeric domain of signal transducing histidine kinase"/>
    <property type="match status" value="1"/>
</dbReference>
<dbReference type="SMART" id="SM00448">
    <property type="entry name" value="REC"/>
    <property type="match status" value="1"/>
</dbReference>
<dbReference type="Gene3D" id="3.30.450.20">
    <property type="entry name" value="PAS domain"/>
    <property type="match status" value="2"/>
</dbReference>
<dbReference type="InterPro" id="IPR004358">
    <property type="entry name" value="Sig_transdc_His_kin-like_C"/>
</dbReference>
<dbReference type="SMART" id="SM00388">
    <property type="entry name" value="HisKA"/>
    <property type="match status" value="1"/>
</dbReference>
<evidence type="ECO:0000259" key="7">
    <source>
        <dbReference type="PROSITE" id="PS50110"/>
    </source>
</evidence>
<sequence>MTDHMPRSREKACRSPVIAVSSVLIILFFLPAFTLFAPAALAVRLERPKKVLLHPFEPFPPYSITVNEVVRATCEYLDPARFPDTQNVRRLTELCRRKYSRNAPDVIIAFLKPPLDFPIQYGPELFPDVLIVFCTVEKYQVKGLALGQNVTGLLMEIDPGTTLDIALKLHPETKRIVVISGAHANGRGYKETAREAFRAYEDRLDFLYMSAVPTGEVLQGVANLSGNTPVFYVTMLDRRRLQRRHITENRLPTGGMVRYKTATVRDMYGWPIIGLVAFLLIQSALIAVLVLQRIKLKRAEKTLLVTQFSLDHASDAVIGMDQDAKILYANKAACRRLGRSRDELLTMSVTDVNPDYTPSVWLEFMRHMEKHNTKTFEAGYAVKGGRSVPVEVRADLVEFEGQRYLLAFVRDITERKKEEKEIVDSRNFLQAVLTASPVGICNVRNRVVLWASESLCRMTGYSAEEITGSSSRFFYESDEEFNRVGGILYGQGWCETRVVRKDGSIMDCRIACYAMDGLTYVASIEDITERRRLESQLLQVQKMEAIGTLAGGVAHDFNNILSVVTGYAGLMDMKMEEDNPLKIYVQHILSSVDKAVYLTRNLLAFSREQVIDLKPINLNEAIERAKKILSRLIGEDIDLTTIPADDKPTILADCGQLDQVLMNLAANARDAMPQGGSLVIETSVAEIDEEFAAHQGFGKPGRYAVISVSDTGCGMDKKTQERIFEPFFTTKQVGKGTGLGLSMVYGIVKQHRGFMQVQSEVGRGTTITVYLPLADGEEQKKGSTEEILAGGTETILVAEDEEDLRGIITAILTNAGYTVIEAVDGEDAVMRFEERGDTIDLAVLDVVMPRMNGKEACDRIKSLKPGIPVLFASGYSDDIIQQKGVYDNKVDFIAKPLAPAELLKRIRRILDTWDN</sequence>
<dbReference type="InterPro" id="IPR036097">
    <property type="entry name" value="HisK_dim/P_sf"/>
</dbReference>
<dbReference type="InterPro" id="IPR000014">
    <property type="entry name" value="PAS"/>
</dbReference>
<feature type="domain" description="PAS" evidence="8">
    <location>
        <begin position="310"/>
        <end position="345"/>
    </location>
</feature>
<evidence type="ECO:0000313" key="10">
    <source>
        <dbReference type="Proteomes" id="UP000777265"/>
    </source>
</evidence>
<dbReference type="Gene3D" id="3.30.565.10">
    <property type="entry name" value="Histidine kinase-like ATPase, C-terminal domain"/>
    <property type="match status" value="1"/>
</dbReference>
<dbReference type="SUPFAM" id="SSF55785">
    <property type="entry name" value="PYP-like sensor domain (PAS domain)"/>
    <property type="match status" value="2"/>
</dbReference>
<dbReference type="Pfam" id="PF13426">
    <property type="entry name" value="PAS_9"/>
    <property type="match status" value="2"/>
</dbReference>
<evidence type="ECO:0000313" key="9">
    <source>
        <dbReference type="EMBL" id="NLW36697.1"/>
    </source>
</evidence>
<dbReference type="Gene3D" id="3.40.50.2300">
    <property type="match status" value="3"/>
</dbReference>
<dbReference type="EMBL" id="JAAYEE010000285">
    <property type="protein sequence ID" value="NLW36697.1"/>
    <property type="molecule type" value="Genomic_DNA"/>
</dbReference>
<reference evidence="9" key="2">
    <citation type="submission" date="2020-01" db="EMBL/GenBank/DDBJ databases">
        <authorList>
            <person name="Campanaro S."/>
        </authorList>
    </citation>
    <scope>NUCLEOTIDE SEQUENCE</scope>
    <source>
        <strain evidence="9">AS06rmzACSIP_7</strain>
    </source>
</reference>
<feature type="domain" description="Histidine kinase" evidence="6">
    <location>
        <begin position="552"/>
        <end position="775"/>
    </location>
</feature>
<dbReference type="PANTHER" id="PTHR43065:SF42">
    <property type="entry name" value="TWO-COMPONENT SENSOR PPRA"/>
    <property type="match status" value="1"/>
</dbReference>
<dbReference type="SMART" id="SM00387">
    <property type="entry name" value="HATPase_c"/>
    <property type="match status" value="1"/>
</dbReference>
<protein>
    <recommendedName>
        <fullName evidence="2">histidine kinase</fullName>
        <ecNumber evidence="2">2.7.13.3</ecNumber>
    </recommendedName>
</protein>
<dbReference type="PROSITE" id="PS50112">
    <property type="entry name" value="PAS"/>
    <property type="match status" value="2"/>
</dbReference>
<dbReference type="InterPro" id="IPR003661">
    <property type="entry name" value="HisK_dim/P_dom"/>
</dbReference>
<dbReference type="PRINTS" id="PR00344">
    <property type="entry name" value="BCTRLSENSOR"/>
</dbReference>
<dbReference type="InterPro" id="IPR011006">
    <property type="entry name" value="CheY-like_superfamily"/>
</dbReference>
<reference evidence="9" key="1">
    <citation type="journal article" date="2020" name="Biotechnol. Biofuels">
        <title>New insights from the biogas microbiome by comprehensive genome-resolved metagenomics of nearly 1600 species originating from multiple anaerobic digesters.</title>
        <authorList>
            <person name="Campanaro S."/>
            <person name="Treu L."/>
            <person name="Rodriguez-R L.M."/>
            <person name="Kovalovszki A."/>
            <person name="Ziels R.M."/>
            <person name="Maus I."/>
            <person name="Zhu X."/>
            <person name="Kougias P.G."/>
            <person name="Basile A."/>
            <person name="Luo G."/>
            <person name="Schluter A."/>
            <person name="Konstantinidis K.T."/>
            <person name="Angelidaki I."/>
        </authorList>
    </citation>
    <scope>NUCLEOTIDE SEQUENCE</scope>
    <source>
        <strain evidence="9">AS06rmzACSIP_7</strain>
    </source>
</reference>
<evidence type="ECO:0000256" key="2">
    <source>
        <dbReference type="ARBA" id="ARBA00012438"/>
    </source>
</evidence>
<dbReference type="NCBIfam" id="TIGR00229">
    <property type="entry name" value="sensory_box"/>
    <property type="match status" value="2"/>
</dbReference>
<dbReference type="PROSITE" id="PS50109">
    <property type="entry name" value="HIS_KIN"/>
    <property type="match status" value="1"/>
</dbReference>
<evidence type="ECO:0000256" key="4">
    <source>
        <dbReference type="PROSITE-ProRule" id="PRU00169"/>
    </source>
</evidence>
<evidence type="ECO:0000256" key="3">
    <source>
        <dbReference type="ARBA" id="ARBA00022553"/>
    </source>
</evidence>
<dbReference type="Pfam" id="PF02518">
    <property type="entry name" value="HATPase_c"/>
    <property type="match status" value="1"/>
</dbReference>
<keyword evidence="3 4" id="KW-0597">Phosphoprotein</keyword>
<proteinExistence type="predicted"/>
<keyword evidence="5" id="KW-0812">Transmembrane</keyword>
<dbReference type="SUPFAM" id="SSF52172">
    <property type="entry name" value="CheY-like"/>
    <property type="match status" value="1"/>
</dbReference>
<dbReference type="InterPro" id="IPR001610">
    <property type="entry name" value="PAC"/>
</dbReference>
<accession>A0A971M751</accession>
<dbReference type="CDD" id="cd00130">
    <property type="entry name" value="PAS"/>
    <property type="match status" value="1"/>
</dbReference>
<dbReference type="EC" id="2.7.13.3" evidence="2"/>
<comment type="catalytic activity">
    <reaction evidence="1">
        <text>ATP + protein L-histidine = ADP + protein N-phospho-L-histidine.</text>
        <dbReference type="EC" id="2.7.13.3"/>
    </reaction>
</comment>
<dbReference type="Proteomes" id="UP000777265">
    <property type="component" value="Unassembled WGS sequence"/>
</dbReference>
<feature type="modified residue" description="4-aspartylphosphate" evidence="4">
    <location>
        <position position="845"/>
    </location>
</feature>
<dbReference type="SMART" id="SM00086">
    <property type="entry name" value="PAC"/>
    <property type="match status" value="2"/>
</dbReference>
<dbReference type="PROSITE" id="PS50110">
    <property type="entry name" value="RESPONSE_REGULATORY"/>
    <property type="match status" value="1"/>
</dbReference>
<feature type="domain" description="Response regulatory" evidence="7">
    <location>
        <begin position="794"/>
        <end position="910"/>
    </location>
</feature>